<evidence type="ECO:0000259" key="12">
    <source>
        <dbReference type="PROSITE" id="PS50014"/>
    </source>
</evidence>
<dbReference type="Gene3D" id="1.20.5.170">
    <property type="match status" value="1"/>
</dbReference>
<dbReference type="KEGG" id="pchm:VFPPC_02775"/>
<dbReference type="Proteomes" id="UP000078397">
    <property type="component" value="Unassembled WGS sequence"/>
</dbReference>
<dbReference type="EMBL" id="LSBJ02000002">
    <property type="protein sequence ID" value="OAQ70279.1"/>
    <property type="molecule type" value="Genomic_DNA"/>
</dbReference>
<feature type="domain" description="Helicase C-terminal" evidence="14">
    <location>
        <begin position="858"/>
        <end position="1009"/>
    </location>
</feature>
<dbReference type="GO" id="GO:1900189">
    <property type="term" value="P:positive regulation of cell adhesion involved in single-species biofilm formation"/>
    <property type="evidence" value="ECO:0007669"/>
    <property type="project" value="EnsemblFungi"/>
</dbReference>
<feature type="region of interest" description="Disordered" evidence="11">
    <location>
        <begin position="480"/>
        <end position="507"/>
    </location>
</feature>
<dbReference type="CDD" id="cd18793">
    <property type="entry name" value="SF2_C_SNF"/>
    <property type="match status" value="1"/>
</dbReference>
<evidence type="ECO:0000313" key="18">
    <source>
        <dbReference type="Proteomes" id="UP000078397"/>
    </source>
</evidence>
<dbReference type="GO" id="GO:0016787">
    <property type="term" value="F:hydrolase activity"/>
    <property type="evidence" value="ECO:0007669"/>
    <property type="project" value="UniProtKB-KW"/>
</dbReference>
<evidence type="ECO:0000256" key="8">
    <source>
        <dbReference type="ARBA" id="ARBA00023163"/>
    </source>
</evidence>
<dbReference type="SUPFAM" id="SSF47370">
    <property type="entry name" value="Bromodomain"/>
    <property type="match status" value="1"/>
</dbReference>
<keyword evidence="8" id="KW-0804">Transcription</keyword>
<keyword evidence="7 10" id="KW-0103">Bromodomain</keyword>
<evidence type="ECO:0000256" key="9">
    <source>
        <dbReference type="ARBA" id="ARBA00023242"/>
    </source>
</evidence>
<dbReference type="SMART" id="SM01314">
    <property type="entry name" value="SnAC"/>
    <property type="match status" value="1"/>
</dbReference>
<evidence type="ECO:0000259" key="13">
    <source>
        <dbReference type="PROSITE" id="PS51192"/>
    </source>
</evidence>
<accession>A0A179FZ87</accession>
<sequence length="1422" mass="162213">MASVQAPPAVQHPGAPMPAGATKQQAEEVFKKLKQMKEQGVPPTDPEYIKASHFLMNFQQQHNMRRNQQQFMQQQQQQQMQNATNGVQQPGRSQQGTPQSTQATAGPQGAAATPTQTSAAAPNAPPAPGSGSSQFSQQQLALLRQQIHAFKLLGKNAGVSVQLQQAIFNQRQRRQAAAVESTPSSAKTAQPSQDTEKAPSAAPEVATEEESPMPKAHTYKSVKSPYGTSMIRPSIKYLDHTQRKNRWFIPGVFPTGIDFDHLRYEREVVIFNRMSQRYAELKNLPANLAHWDSSKESLEADDTLKRKAIIEMKSLALYAKQRALREKIGRQMVHYDNLAMTTNRSHYRRMKKQNVREARITEKLEKQQRDARENREKKKHSDFLRAICHHRAEIQESANSQKTKSHKLSRLMYAQHFNIEKEEQKRIERTAKQRLQALKANDEEAYLKLLDQAKDTRITHLLKQTDGFLHQLASSVKAQQRHAAEAYGDDTEPFVEEESEDDDEESGKKIDYYAVAHRIREEVTEQASILVGGTLKEYQIKGLQWMISLYNNNLNGILADEMGLGKTIQTISLITYLIERKMQSGPYLVIVPLSTLTNWNLEFEKWAPSISRIVYKGPPNARKLQQEKIRQGRFQVLLTTYEYIIKDRPILSKIKWFHMIIDEGHRMKNSNSKLSATIQQYYTTRFRLILTGTPLQNNLAELWAMLNFVLPNIFKSVKTFDEWFNTPFANTGGQDKMELTEEEQILVIRRLHKVLRPFLLRRLKKDVEKDLPDKTEKVIKCKFSALQSKLYKQMVTHNKLVVSDGKGGKSNARGLSNMIMQLRKLCNHPFVFDEVENVMNPMSISNDLLWRTAGKFELLDRILPKYQATGHRVLMFFQMTAIMDIMEDYLRYRKFEYLRLDGTTKSDERSDLLREFNAPDSKYFMFLLSTRAGGLGLNLQTADTVIIYDSDWNPHQDLQAQDRAHRIGQKNEVRILRLISSNSVEEKILERARFKLDMDGKVIQAGRFDNKSSETDRDAMLRTLLESADMAESGEQDDMEDEELNMMLARSDDEITVFQKIDEERALDPTYGSVNGAKAKPRLMGDDELPEIYLNEGSVVEEETEDLVLGRGARERTKVRYDDGLTEEQWLMAVDDDEDSPEAAALRKQARKDKRETNRLKKMAIMNSIDNSPSASRASTEEIETPKKRGRKPGSKNEKRKAEDGDEEPPAKKRRGPQGRPSKGGSVATDSRVNPQQREVLQKSLRGLYDALMNLEVDDIEPPAEDDESDAGKRLIIGPFIKLPPKRDYADYYLIIQNPICMNHIQTRIKKEEYASLSDLRKDFQLMIRNCQTYNEDGSILYQDAKTMEEFFNKKFQEELDAHTELQELEEGGSKAGSAAPSGQGPSTPQTSSGTRIKIISSSARASEAANGTKSAAQSDDE</sequence>
<keyword evidence="5" id="KW-0067">ATP-binding</keyword>
<dbReference type="GO" id="GO:0140015">
    <property type="term" value="F:histone H3K14ac reader activity"/>
    <property type="evidence" value="ECO:0007669"/>
    <property type="project" value="EnsemblFungi"/>
</dbReference>
<feature type="compositionally biased region" description="Low complexity" evidence="11">
    <location>
        <begin position="1401"/>
        <end position="1410"/>
    </location>
</feature>
<evidence type="ECO:0000259" key="16">
    <source>
        <dbReference type="PROSITE" id="PS51666"/>
    </source>
</evidence>
<dbReference type="PRINTS" id="PR00503">
    <property type="entry name" value="BROMODOMAIN"/>
</dbReference>
<keyword evidence="18" id="KW-1185">Reference proteome</keyword>
<dbReference type="InterPro" id="IPR029295">
    <property type="entry name" value="SnAC"/>
</dbReference>
<dbReference type="GO" id="GO:0035973">
    <property type="term" value="P:aggrephagy"/>
    <property type="evidence" value="ECO:0007669"/>
    <property type="project" value="EnsemblFungi"/>
</dbReference>
<dbReference type="Pfam" id="PF00271">
    <property type="entry name" value="Helicase_C"/>
    <property type="match status" value="1"/>
</dbReference>
<feature type="region of interest" description="Disordered" evidence="11">
    <location>
        <begin position="1134"/>
        <end position="1236"/>
    </location>
</feature>
<feature type="compositionally biased region" description="Polar residues" evidence="11">
    <location>
        <begin position="83"/>
        <end position="98"/>
    </location>
</feature>
<feature type="compositionally biased region" description="Low complexity" evidence="11">
    <location>
        <begin position="99"/>
        <end position="122"/>
    </location>
</feature>
<dbReference type="SMART" id="SM00490">
    <property type="entry name" value="HELICc"/>
    <property type="match status" value="1"/>
</dbReference>
<dbReference type="RefSeq" id="XP_018146816.1">
    <property type="nucleotide sequence ID" value="XM_018282368.1"/>
</dbReference>
<dbReference type="Pfam" id="PF00176">
    <property type="entry name" value="SNF2-rel_dom"/>
    <property type="match status" value="1"/>
</dbReference>
<dbReference type="InterPro" id="IPR014012">
    <property type="entry name" value="HSA_dom"/>
</dbReference>
<dbReference type="CDD" id="cd17996">
    <property type="entry name" value="DEXHc_SMARCA2_SMARCA4"/>
    <property type="match status" value="1"/>
</dbReference>
<dbReference type="Gene3D" id="3.40.50.300">
    <property type="entry name" value="P-loop containing nucleotide triphosphate hydrolases"/>
    <property type="match status" value="1"/>
</dbReference>
<dbReference type="GO" id="GO:0004386">
    <property type="term" value="F:helicase activity"/>
    <property type="evidence" value="ECO:0007669"/>
    <property type="project" value="UniProtKB-KW"/>
</dbReference>
<dbReference type="InterPro" id="IPR049730">
    <property type="entry name" value="SNF2/RAD54-like_C"/>
</dbReference>
<feature type="domain" description="Helicase ATP-binding" evidence="13">
    <location>
        <begin position="547"/>
        <end position="712"/>
    </location>
</feature>
<organism evidence="17 18">
    <name type="scientific">Pochonia chlamydosporia 170</name>
    <dbReference type="NCBI Taxonomy" id="1380566"/>
    <lineage>
        <taxon>Eukaryota</taxon>
        <taxon>Fungi</taxon>
        <taxon>Dikarya</taxon>
        <taxon>Ascomycota</taxon>
        <taxon>Pezizomycotina</taxon>
        <taxon>Sordariomycetes</taxon>
        <taxon>Hypocreomycetidae</taxon>
        <taxon>Hypocreales</taxon>
        <taxon>Clavicipitaceae</taxon>
        <taxon>Pochonia</taxon>
    </lineage>
</organism>
<evidence type="ECO:0000256" key="7">
    <source>
        <dbReference type="ARBA" id="ARBA00023117"/>
    </source>
</evidence>
<dbReference type="GO" id="GO:0042148">
    <property type="term" value="P:DNA strand invasion"/>
    <property type="evidence" value="ECO:0007669"/>
    <property type="project" value="EnsemblFungi"/>
</dbReference>
<name>A0A179FZ87_METCM</name>
<dbReference type="GO" id="GO:0005524">
    <property type="term" value="F:ATP binding"/>
    <property type="evidence" value="ECO:0007669"/>
    <property type="project" value="UniProtKB-KW"/>
</dbReference>
<dbReference type="GO" id="GO:0140008">
    <property type="term" value="F:histone H4 reader activity"/>
    <property type="evidence" value="ECO:0007669"/>
    <property type="project" value="EnsemblFungi"/>
</dbReference>
<dbReference type="Gene3D" id="1.20.920.10">
    <property type="entry name" value="Bromodomain-like"/>
    <property type="match status" value="1"/>
</dbReference>
<evidence type="ECO:0000256" key="3">
    <source>
        <dbReference type="ARBA" id="ARBA00022801"/>
    </source>
</evidence>
<dbReference type="STRING" id="1380566.A0A179FZ87"/>
<dbReference type="PROSITE" id="PS51204">
    <property type="entry name" value="HSA"/>
    <property type="match status" value="1"/>
</dbReference>
<dbReference type="PANTHER" id="PTHR10799">
    <property type="entry name" value="SNF2/RAD54 HELICASE FAMILY"/>
    <property type="match status" value="1"/>
</dbReference>
<dbReference type="InterPro" id="IPR038718">
    <property type="entry name" value="SNF2-like_sf"/>
</dbReference>
<evidence type="ECO:0000313" key="17">
    <source>
        <dbReference type="EMBL" id="OAQ70279.1"/>
    </source>
</evidence>
<gene>
    <name evidence="17" type="ORF">VFPPC_02775</name>
</gene>
<dbReference type="GO" id="GO:0031492">
    <property type="term" value="F:nucleosomal DNA binding"/>
    <property type="evidence" value="ECO:0007669"/>
    <property type="project" value="EnsemblFungi"/>
</dbReference>
<dbReference type="GO" id="GO:0045944">
    <property type="term" value="P:positive regulation of transcription by RNA polymerase II"/>
    <property type="evidence" value="ECO:0007669"/>
    <property type="project" value="EnsemblFungi"/>
</dbReference>
<dbReference type="GO" id="GO:0016514">
    <property type="term" value="C:SWI/SNF complex"/>
    <property type="evidence" value="ECO:0007669"/>
    <property type="project" value="EnsemblFungi"/>
</dbReference>
<comment type="subcellular location">
    <subcellularLocation>
        <location evidence="1">Nucleus</location>
    </subcellularLocation>
</comment>
<proteinExistence type="predicted"/>
<dbReference type="PROSITE" id="PS51194">
    <property type="entry name" value="HELICASE_CTER"/>
    <property type="match status" value="1"/>
</dbReference>
<evidence type="ECO:0000256" key="1">
    <source>
        <dbReference type="ARBA" id="ARBA00004123"/>
    </source>
</evidence>
<dbReference type="Pfam" id="PF07529">
    <property type="entry name" value="HSA"/>
    <property type="match status" value="1"/>
</dbReference>
<dbReference type="GO" id="GO:2000219">
    <property type="term" value="P:positive regulation of invasive growth in response to glucose limitation"/>
    <property type="evidence" value="ECO:0007669"/>
    <property type="project" value="EnsemblFungi"/>
</dbReference>
<dbReference type="InterPro" id="IPR001650">
    <property type="entry name" value="Helicase_C-like"/>
</dbReference>
<evidence type="ECO:0000256" key="4">
    <source>
        <dbReference type="ARBA" id="ARBA00022806"/>
    </source>
</evidence>
<dbReference type="GO" id="GO:0006302">
    <property type="term" value="P:double-strand break repair"/>
    <property type="evidence" value="ECO:0007669"/>
    <property type="project" value="EnsemblFungi"/>
</dbReference>
<dbReference type="FunFam" id="1.20.5.170:FF:000072">
    <property type="entry name" value="Putative chromatin structure-remodeling complex subunit snf21"/>
    <property type="match status" value="1"/>
</dbReference>
<evidence type="ECO:0000259" key="14">
    <source>
        <dbReference type="PROSITE" id="PS51194"/>
    </source>
</evidence>
<dbReference type="PROSITE" id="PS50014">
    <property type="entry name" value="BROMODOMAIN_2"/>
    <property type="match status" value="1"/>
</dbReference>
<evidence type="ECO:0000259" key="15">
    <source>
        <dbReference type="PROSITE" id="PS51204"/>
    </source>
</evidence>
<feature type="region of interest" description="Disordered" evidence="11">
    <location>
        <begin position="174"/>
        <end position="224"/>
    </location>
</feature>
<feature type="region of interest" description="Disordered" evidence="11">
    <location>
        <begin position="1369"/>
        <end position="1422"/>
    </location>
</feature>
<feature type="domain" description="Bromo" evidence="12">
    <location>
        <begin position="1272"/>
        <end position="1342"/>
    </location>
</feature>
<keyword evidence="3" id="KW-0378">Hydrolase</keyword>
<keyword evidence="9" id="KW-0539">Nucleus</keyword>
<dbReference type="GO" id="GO:0045815">
    <property type="term" value="P:transcription initiation-coupled chromatin remodeling"/>
    <property type="evidence" value="ECO:0007669"/>
    <property type="project" value="EnsemblFungi"/>
</dbReference>
<dbReference type="SMART" id="SM00297">
    <property type="entry name" value="BROMO"/>
    <property type="match status" value="1"/>
</dbReference>
<dbReference type="GO" id="GO:0031496">
    <property type="term" value="P:positive regulation of mating type switching"/>
    <property type="evidence" value="ECO:0007669"/>
    <property type="project" value="EnsemblFungi"/>
</dbReference>
<dbReference type="SUPFAM" id="SSF52540">
    <property type="entry name" value="P-loop containing nucleoside triphosphate hydrolases"/>
    <property type="match status" value="2"/>
</dbReference>
<dbReference type="GO" id="GO:0042393">
    <property type="term" value="F:histone binding"/>
    <property type="evidence" value="ECO:0007669"/>
    <property type="project" value="InterPro"/>
</dbReference>
<dbReference type="SMART" id="SM00951">
    <property type="entry name" value="QLQ"/>
    <property type="match status" value="1"/>
</dbReference>
<feature type="compositionally biased region" description="Polar residues" evidence="11">
    <location>
        <begin position="1168"/>
        <end position="1178"/>
    </location>
</feature>
<keyword evidence="4" id="KW-0347">Helicase</keyword>
<evidence type="ECO:0000256" key="11">
    <source>
        <dbReference type="SAM" id="MobiDB-lite"/>
    </source>
</evidence>
<dbReference type="InterPro" id="IPR036427">
    <property type="entry name" value="Bromodomain-like_sf"/>
</dbReference>
<feature type="region of interest" description="Disordered" evidence="11">
    <location>
        <begin position="1"/>
        <end position="26"/>
    </location>
</feature>
<dbReference type="OrthoDB" id="5857104at2759"/>
<feature type="compositionally biased region" description="Polar residues" evidence="11">
    <location>
        <begin position="1412"/>
        <end position="1422"/>
    </location>
</feature>
<evidence type="ECO:0000256" key="2">
    <source>
        <dbReference type="ARBA" id="ARBA00022741"/>
    </source>
</evidence>
<dbReference type="FunFam" id="3.40.50.300:FF:000843">
    <property type="entry name" value="Chromatin structure-remodeling complex subunit snf21"/>
    <property type="match status" value="1"/>
</dbReference>
<comment type="caution">
    <text evidence="17">The sequence shown here is derived from an EMBL/GenBank/DDBJ whole genome shotgun (WGS) entry which is preliminary data.</text>
</comment>
<keyword evidence="2" id="KW-0547">Nucleotide-binding</keyword>
<feature type="compositionally biased region" description="Acidic residues" evidence="11">
    <location>
        <begin position="487"/>
        <end position="505"/>
    </location>
</feature>
<dbReference type="InterPro" id="IPR027417">
    <property type="entry name" value="P-loop_NTPase"/>
</dbReference>
<dbReference type="Gene3D" id="3.40.50.10810">
    <property type="entry name" value="Tandem AAA-ATPase domain"/>
    <property type="match status" value="1"/>
</dbReference>
<dbReference type="GO" id="GO:0140658">
    <property type="term" value="F:ATP-dependent chromatin remodeler activity"/>
    <property type="evidence" value="ECO:0007669"/>
    <property type="project" value="EnsemblFungi"/>
</dbReference>
<dbReference type="Pfam" id="PF08880">
    <property type="entry name" value="QLQ"/>
    <property type="match status" value="1"/>
</dbReference>
<dbReference type="Pfam" id="PF00439">
    <property type="entry name" value="Bromodomain"/>
    <property type="match status" value="1"/>
</dbReference>
<evidence type="ECO:0000256" key="6">
    <source>
        <dbReference type="ARBA" id="ARBA00023015"/>
    </source>
</evidence>
<dbReference type="InterPro" id="IPR000330">
    <property type="entry name" value="SNF2_N"/>
</dbReference>
<dbReference type="FunFam" id="3.40.50.10810:FF:000008">
    <property type="entry name" value="Chromatin structure-remodeling complex subunit snf21"/>
    <property type="match status" value="1"/>
</dbReference>
<dbReference type="InterPro" id="IPR014001">
    <property type="entry name" value="Helicase_ATP-bd"/>
</dbReference>
<dbReference type="PROSITE" id="PS51192">
    <property type="entry name" value="HELICASE_ATP_BIND_1"/>
    <property type="match status" value="1"/>
</dbReference>
<dbReference type="PROSITE" id="PS51666">
    <property type="entry name" value="QLQ"/>
    <property type="match status" value="1"/>
</dbReference>
<feature type="domain" description="HSA" evidence="15">
    <location>
        <begin position="368"/>
        <end position="440"/>
    </location>
</feature>
<feature type="compositionally biased region" description="Low complexity" evidence="11">
    <location>
        <begin position="1376"/>
        <end position="1389"/>
    </location>
</feature>
<dbReference type="SMART" id="SM00573">
    <property type="entry name" value="HSA"/>
    <property type="match status" value="1"/>
</dbReference>
<dbReference type="GO" id="GO:0000182">
    <property type="term" value="F:rDNA binding"/>
    <property type="evidence" value="ECO:0007669"/>
    <property type="project" value="EnsemblFungi"/>
</dbReference>
<keyword evidence="6" id="KW-0805">Transcription regulation</keyword>
<feature type="domain" description="QLQ" evidence="16">
    <location>
        <begin position="134"/>
        <end position="169"/>
    </location>
</feature>
<evidence type="ECO:0000256" key="10">
    <source>
        <dbReference type="PROSITE-ProRule" id="PRU00035"/>
    </source>
</evidence>
<protein>
    <submittedName>
        <fullName evidence="17">SNF2-family ATP dependent chromatin remodeling factor snf21</fullName>
    </submittedName>
</protein>
<dbReference type="InterPro" id="IPR001487">
    <property type="entry name" value="Bromodomain"/>
</dbReference>
<dbReference type="Pfam" id="PF14619">
    <property type="entry name" value="SnAC"/>
    <property type="match status" value="1"/>
</dbReference>
<feature type="compositionally biased region" description="Polar residues" evidence="11">
    <location>
        <begin position="181"/>
        <end position="193"/>
    </location>
</feature>
<dbReference type="SMART" id="SM00487">
    <property type="entry name" value="DEXDc"/>
    <property type="match status" value="1"/>
</dbReference>
<evidence type="ECO:0000256" key="5">
    <source>
        <dbReference type="ARBA" id="ARBA00022840"/>
    </source>
</evidence>
<reference evidence="17 18" key="1">
    <citation type="journal article" date="2016" name="PLoS Pathog.">
        <title>Biosynthesis of antibiotic leucinostatins in bio-control fungus Purpureocillium lilacinum and their inhibition on phytophthora revealed by genome mining.</title>
        <authorList>
            <person name="Wang G."/>
            <person name="Liu Z."/>
            <person name="Lin R."/>
            <person name="Li E."/>
            <person name="Mao Z."/>
            <person name="Ling J."/>
            <person name="Yang Y."/>
            <person name="Yin W.B."/>
            <person name="Xie B."/>
        </authorList>
    </citation>
    <scope>NUCLEOTIDE SEQUENCE [LARGE SCALE GENOMIC DNA]</scope>
    <source>
        <strain evidence="17">170</strain>
    </source>
</reference>
<dbReference type="InterPro" id="IPR014978">
    <property type="entry name" value="Gln-Leu-Gln_QLQ"/>
</dbReference>
<feature type="region of interest" description="Disordered" evidence="11">
    <location>
        <begin position="65"/>
        <end position="137"/>
    </location>
</feature>
<dbReference type="GeneID" id="28846362"/>
<feature type="compositionally biased region" description="Low complexity" evidence="11">
    <location>
        <begin position="65"/>
        <end position="82"/>
    </location>
</feature>
<dbReference type="GO" id="GO:0034198">
    <property type="term" value="P:cellular response to amino acid starvation"/>
    <property type="evidence" value="ECO:0007669"/>
    <property type="project" value="EnsemblFungi"/>
</dbReference>
<dbReference type="GO" id="GO:0061629">
    <property type="term" value="F:RNA polymerase II-specific DNA-binding transcription factor binding"/>
    <property type="evidence" value="ECO:0007669"/>
    <property type="project" value="EnsemblFungi"/>
</dbReference>
<dbReference type="GO" id="GO:0006261">
    <property type="term" value="P:DNA-templated DNA replication"/>
    <property type="evidence" value="ECO:0007669"/>
    <property type="project" value="EnsemblFungi"/>
</dbReference>